<evidence type="ECO:0000256" key="4">
    <source>
        <dbReference type="ARBA" id="ARBA00023033"/>
    </source>
</evidence>
<organism evidence="6 7">
    <name type="scientific">Herbaspirillum hiltneri N3</name>
    <dbReference type="NCBI Taxonomy" id="1262470"/>
    <lineage>
        <taxon>Bacteria</taxon>
        <taxon>Pseudomonadati</taxon>
        <taxon>Pseudomonadota</taxon>
        <taxon>Betaproteobacteria</taxon>
        <taxon>Burkholderiales</taxon>
        <taxon>Oxalobacteraceae</taxon>
        <taxon>Herbaspirillum</taxon>
    </lineage>
</organism>
<accession>A0ABN4I355</accession>
<dbReference type="PRINTS" id="PR00420">
    <property type="entry name" value="RNGMNOXGNASE"/>
</dbReference>
<evidence type="ECO:0000313" key="7">
    <source>
        <dbReference type="Proteomes" id="UP000063429"/>
    </source>
</evidence>
<keyword evidence="7" id="KW-1185">Reference proteome</keyword>
<evidence type="ECO:0000256" key="2">
    <source>
        <dbReference type="ARBA" id="ARBA00022827"/>
    </source>
</evidence>
<gene>
    <name evidence="6" type="ORF">F506_14835</name>
</gene>
<evidence type="ECO:0000256" key="3">
    <source>
        <dbReference type="ARBA" id="ARBA00023002"/>
    </source>
</evidence>
<proteinExistence type="predicted"/>
<feature type="domain" description="FAD-binding" evidence="5">
    <location>
        <begin position="311"/>
        <end position="354"/>
    </location>
</feature>
<keyword evidence="1" id="KW-0285">Flavoprotein</keyword>
<dbReference type="InterPro" id="IPR036188">
    <property type="entry name" value="FAD/NAD-bd_sf"/>
</dbReference>
<protein>
    <recommendedName>
        <fullName evidence="5">FAD-binding domain-containing protein</fullName>
    </recommendedName>
</protein>
<dbReference type="SUPFAM" id="SSF51905">
    <property type="entry name" value="FAD/NAD(P)-binding domain"/>
    <property type="match status" value="1"/>
</dbReference>
<dbReference type="InterPro" id="IPR002938">
    <property type="entry name" value="FAD-bd"/>
</dbReference>
<dbReference type="PANTHER" id="PTHR47178">
    <property type="entry name" value="MONOOXYGENASE, FAD-BINDING"/>
    <property type="match status" value="1"/>
</dbReference>
<keyword evidence="4" id="KW-0503">Monooxygenase</keyword>
<keyword evidence="2" id="KW-0274">FAD</keyword>
<reference evidence="7" key="1">
    <citation type="journal article" date="2015" name="Genome Announc.">
        <title>Complete Genome Sequence of Herbaspirillum hiltneri N3 (DSM 17495), Isolated from Surface-Sterilized Wheat Roots.</title>
        <authorList>
            <person name="Guizelini D."/>
            <person name="Saizaki P.M."/>
            <person name="Coimbra N.A."/>
            <person name="Weiss V.A."/>
            <person name="Faoro H."/>
            <person name="Sfeir M.Z."/>
            <person name="Baura V.A."/>
            <person name="Monteiro R.A."/>
            <person name="Chubatsu L.S."/>
            <person name="Souza E.M."/>
            <person name="Cruz L.M."/>
            <person name="Pedrosa F.O."/>
            <person name="Raittz R.T."/>
            <person name="Marchaukoski J.N."/>
            <person name="Steffens M.B."/>
        </authorList>
    </citation>
    <scope>NUCLEOTIDE SEQUENCE [LARGE SCALE GENOMIC DNA]</scope>
    <source>
        <strain evidence="7">N3</strain>
    </source>
</reference>
<dbReference type="PANTHER" id="PTHR47178:SF5">
    <property type="entry name" value="FAD-BINDING DOMAIN-CONTAINING PROTEIN"/>
    <property type="match status" value="1"/>
</dbReference>
<dbReference type="Gene3D" id="3.50.50.60">
    <property type="entry name" value="FAD/NAD(P)-binding domain"/>
    <property type="match status" value="1"/>
</dbReference>
<evidence type="ECO:0000256" key="1">
    <source>
        <dbReference type="ARBA" id="ARBA00022630"/>
    </source>
</evidence>
<dbReference type="EMBL" id="CP011409">
    <property type="protein sequence ID" value="AKZ65404.1"/>
    <property type="molecule type" value="Genomic_DNA"/>
</dbReference>
<dbReference type="Proteomes" id="UP000063429">
    <property type="component" value="Chromosome"/>
</dbReference>
<evidence type="ECO:0000313" key="6">
    <source>
        <dbReference type="EMBL" id="AKZ65404.1"/>
    </source>
</evidence>
<evidence type="ECO:0000259" key="5">
    <source>
        <dbReference type="Pfam" id="PF01494"/>
    </source>
</evidence>
<name>A0ABN4I355_9BURK</name>
<dbReference type="Pfam" id="PF01494">
    <property type="entry name" value="FAD_binding_3"/>
    <property type="match status" value="1"/>
</dbReference>
<dbReference type="Pfam" id="PF13450">
    <property type="entry name" value="NAD_binding_8"/>
    <property type="match status" value="1"/>
</dbReference>
<keyword evidence="3" id="KW-0560">Oxidoreductase</keyword>
<sequence>MHVIVIGAGLGGLCLAQGLKKHSIAVTVYEKDASPFSRTQGYRIRIDQGGRDALQACLPPARYQLFDATCARAATSVDTINGQLEPLAGKWVSSWRKGAADGAPDSLADRQTMRRVLLQDLRREVHFGAQFLQYEEMPDGRVTAHFVNGRSAVGDVLVAADGVHSAVAAQRFPAMRPQDTGDVCLYGKTPLTATLRATLAHRLQAGTSVIFEKGLAGVIDVMRFEANGSGGGFDADLPQPDDYLYWALVGARERFGLSRDPDAVLRFSAAELTQIIGTVTADWSPALKLVYESCDPAARTLVPIRTASVPRLWKASRVTALGDAIHAMSPAGGLGANSALADAALLTRVLVEAQEASGMATADTITPAVDLYESLMCARSFAALASSQRGNRQLLGRDASTLTG</sequence>